<dbReference type="Proteomes" id="UP000005801">
    <property type="component" value="Unassembled WGS sequence"/>
</dbReference>
<dbReference type="InterPro" id="IPR004360">
    <property type="entry name" value="Glyas_Fos-R_dOase_dom"/>
</dbReference>
<dbReference type="OrthoDB" id="9800438at2"/>
<proteinExistence type="predicted"/>
<dbReference type="Gene3D" id="3.10.180.10">
    <property type="entry name" value="2,3-Dihydroxybiphenyl 1,2-Dioxygenase, domain 1"/>
    <property type="match status" value="1"/>
</dbReference>
<dbReference type="InterPro" id="IPR037523">
    <property type="entry name" value="VOC_core"/>
</dbReference>
<reference evidence="2 3" key="1">
    <citation type="submission" date="2007-06" db="EMBL/GenBank/DDBJ databases">
        <authorList>
            <person name="Shimkets L."/>
            <person name="Ferriera S."/>
            <person name="Johnson J."/>
            <person name="Kravitz S."/>
            <person name="Beeson K."/>
            <person name="Sutton G."/>
            <person name="Rogers Y.-H."/>
            <person name="Friedman R."/>
            <person name="Frazier M."/>
            <person name="Venter J.C."/>
        </authorList>
    </citation>
    <scope>NUCLEOTIDE SEQUENCE [LARGE SCALE GENOMIC DNA]</scope>
    <source>
        <strain evidence="2 3">SIR-1</strain>
    </source>
</reference>
<dbReference type="Pfam" id="PF00903">
    <property type="entry name" value="Glyoxalase"/>
    <property type="match status" value="1"/>
</dbReference>
<feature type="domain" description="VOC" evidence="1">
    <location>
        <begin position="9"/>
        <end position="130"/>
    </location>
</feature>
<dbReference type="PROSITE" id="PS51819">
    <property type="entry name" value="VOC"/>
    <property type="match status" value="1"/>
</dbReference>
<dbReference type="PANTHER" id="PTHR35006">
    <property type="entry name" value="GLYOXALASE FAMILY PROTEIN (AFU_ORTHOLOGUE AFUA_5G14830)"/>
    <property type="match status" value="1"/>
</dbReference>
<accession>A6GAG5</accession>
<evidence type="ECO:0000313" key="3">
    <source>
        <dbReference type="Proteomes" id="UP000005801"/>
    </source>
</evidence>
<name>A6GAG5_9BACT</name>
<dbReference type="eggNOG" id="COG0346">
    <property type="taxonomic scope" value="Bacteria"/>
</dbReference>
<dbReference type="EMBL" id="ABCS01000051">
    <property type="protein sequence ID" value="EDM77153.1"/>
    <property type="molecule type" value="Genomic_DNA"/>
</dbReference>
<evidence type="ECO:0000313" key="2">
    <source>
        <dbReference type="EMBL" id="EDM77153.1"/>
    </source>
</evidence>
<comment type="caution">
    <text evidence="2">The sequence shown here is derived from an EMBL/GenBank/DDBJ whole genome shotgun (WGS) entry which is preliminary data.</text>
</comment>
<dbReference type="CDD" id="cd07262">
    <property type="entry name" value="VOC_like"/>
    <property type="match status" value="1"/>
</dbReference>
<dbReference type="STRING" id="391625.PPSIR1_30761"/>
<dbReference type="InterPro" id="IPR029068">
    <property type="entry name" value="Glyas_Bleomycin-R_OHBP_Dase"/>
</dbReference>
<keyword evidence="3" id="KW-1185">Reference proteome</keyword>
<gene>
    <name evidence="2" type="ORF">PPSIR1_30761</name>
</gene>
<dbReference type="AlphaFoldDB" id="A6GAG5"/>
<evidence type="ECO:0000259" key="1">
    <source>
        <dbReference type="PROSITE" id="PS51819"/>
    </source>
</evidence>
<dbReference type="PANTHER" id="PTHR35006:SF4">
    <property type="entry name" value="BLR7706 PROTEIN"/>
    <property type="match status" value="1"/>
</dbReference>
<protein>
    <recommendedName>
        <fullName evidence="1">VOC domain-containing protein</fullName>
    </recommendedName>
</protein>
<dbReference type="SUPFAM" id="SSF54593">
    <property type="entry name" value="Glyoxalase/Bleomycin resistance protein/Dihydroxybiphenyl dioxygenase"/>
    <property type="match status" value="1"/>
</dbReference>
<dbReference type="RefSeq" id="WP_006973707.1">
    <property type="nucleotide sequence ID" value="NZ_ABCS01000051.1"/>
</dbReference>
<sequence length="142" mass="15249">MTHQDVPTIINHLSLGTNDFESACAFYDGVLATLGARRVLEHPGVVAYGRAFPEFWVHAPYDGQPATVGNGAHVAFFATSKAQVQAFHAKAIELGGRDDGPPGPRPDYGDPYYGCFIRDPDGHKIEATFWDAPPPPLPSSAS</sequence>
<organism evidence="2 3">
    <name type="scientific">Plesiocystis pacifica SIR-1</name>
    <dbReference type="NCBI Taxonomy" id="391625"/>
    <lineage>
        <taxon>Bacteria</taxon>
        <taxon>Pseudomonadati</taxon>
        <taxon>Myxococcota</taxon>
        <taxon>Polyangia</taxon>
        <taxon>Nannocystales</taxon>
        <taxon>Nannocystaceae</taxon>
        <taxon>Plesiocystis</taxon>
    </lineage>
</organism>